<feature type="transmembrane region" description="Helical" evidence="1">
    <location>
        <begin position="162"/>
        <end position="181"/>
    </location>
</feature>
<proteinExistence type="predicted"/>
<keyword evidence="1" id="KW-0472">Membrane</keyword>
<evidence type="ECO:0000313" key="2">
    <source>
        <dbReference type="EMBL" id="MCR2832848.1"/>
    </source>
</evidence>
<sequence>MSALLAALLAAVMTSIGSRDQLLVAHLAGRLGKGYGLLATSLAVTAASTALAAWAGSTVSAMLPAAAKQMLVAMALVLAAVELAWPRRKALATEPTRSLGAIAIVLAAQQITDAARFLVFALAAAFASPTLAAIGGALGSGAMLVLAWAAHDQLAKWPIAPIRLGLAAILLVVGVVMGLSARGLI</sequence>
<feature type="transmembrane region" description="Helical" evidence="1">
    <location>
        <begin position="66"/>
        <end position="86"/>
    </location>
</feature>
<protein>
    <recommendedName>
        <fullName evidence="4">GDT1 family protein</fullName>
    </recommendedName>
</protein>
<keyword evidence="3" id="KW-1185">Reference proteome</keyword>
<organism evidence="2 3">
    <name type="scientific">Parerythrobacter lacustris</name>
    <dbReference type="NCBI Taxonomy" id="2969984"/>
    <lineage>
        <taxon>Bacteria</taxon>
        <taxon>Pseudomonadati</taxon>
        <taxon>Pseudomonadota</taxon>
        <taxon>Alphaproteobacteria</taxon>
        <taxon>Sphingomonadales</taxon>
        <taxon>Erythrobacteraceae</taxon>
        <taxon>Parerythrobacter</taxon>
    </lineage>
</organism>
<gene>
    <name evidence="2" type="ORF">NSO95_02720</name>
</gene>
<evidence type="ECO:0000313" key="3">
    <source>
        <dbReference type="Proteomes" id="UP001206067"/>
    </source>
</evidence>
<evidence type="ECO:0008006" key="4">
    <source>
        <dbReference type="Google" id="ProtNLM"/>
    </source>
</evidence>
<keyword evidence="1" id="KW-1133">Transmembrane helix</keyword>
<evidence type="ECO:0000256" key="1">
    <source>
        <dbReference type="SAM" id="Phobius"/>
    </source>
</evidence>
<name>A0ABT1XMF8_9SPHN</name>
<keyword evidence="1" id="KW-0812">Transmembrane</keyword>
<comment type="caution">
    <text evidence="2">The sequence shown here is derived from an EMBL/GenBank/DDBJ whole genome shotgun (WGS) entry which is preliminary data.</text>
</comment>
<dbReference type="Proteomes" id="UP001206067">
    <property type="component" value="Unassembled WGS sequence"/>
</dbReference>
<dbReference type="EMBL" id="JANKHH010000001">
    <property type="protein sequence ID" value="MCR2832848.1"/>
    <property type="molecule type" value="Genomic_DNA"/>
</dbReference>
<feature type="transmembrane region" description="Helical" evidence="1">
    <location>
        <begin position="35"/>
        <end position="54"/>
    </location>
</feature>
<reference evidence="2 3" key="1">
    <citation type="submission" date="2022-08" db="EMBL/GenBank/DDBJ databases">
        <title>Polyphasic taxonomy analysis of Qipengyuania sp.RS5-5.</title>
        <authorList>
            <person name="Xamxidin M."/>
            <person name="Wu M."/>
        </authorList>
    </citation>
    <scope>NUCLEOTIDE SEQUENCE [LARGE SCALE GENOMIC DNA]</scope>
    <source>
        <strain evidence="2 3">RS5-5</strain>
    </source>
</reference>
<dbReference type="RefSeq" id="WP_257594605.1">
    <property type="nucleotide sequence ID" value="NZ_JANKHH010000001.1"/>
</dbReference>
<accession>A0ABT1XMF8</accession>